<dbReference type="EMBL" id="QZEW01000011">
    <property type="protein sequence ID" value="RJL20239.1"/>
    <property type="molecule type" value="Genomic_DNA"/>
</dbReference>
<protein>
    <recommendedName>
        <fullName evidence="1">Xylose isomerase-like TIM barrel domain-containing protein</fullName>
    </recommendedName>
</protein>
<dbReference type="OrthoDB" id="9072761at2"/>
<dbReference type="InterPro" id="IPR013022">
    <property type="entry name" value="Xyl_isomerase-like_TIM-brl"/>
</dbReference>
<organism evidence="2 3">
    <name type="scientific">Paracoccus siganidrum</name>
    <dbReference type="NCBI Taxonomy" id="1276757"/>
    <lineage>
        <taxon>Bacteria</taxon>
        <taxon>Pseudomonadati</taxon>
        <taxon>Pseudomonadota</taxon>
        <taxon>Alphaproteobacteria</taxon>
        <taxon>Rhodobacterales</taxon>
        <taxon>Paracoccaceae</taxon>
        <taxon>Paracoccus</taxon>
    </lineage>
</organism>
<dbReference type="PANTHER" id="PTHR12110">
    <property type="entry name" value="HYDROXYPYRUVATE ISOMERASE"/>
    <property type="match status" value="1"/>
</dbReference>
<dbReference type="RefSeq" id="WP_119896813.1">
    <property type="nucleotide sequence ID" value="NZ_QNRC01000022.1"/>
</dbReference>
<dbReference type="AlphaFoldDB" id="A0A419AAT3"/>
<dbReference type="Gene3D" id="3.20.20.150">
    <property type="entry name" value="Divalent-metal-dependent TIM barrel enzymes"/>
    <property type="match status" value="1"/>
</dbReference>
<dbReference type="InterPro" id="IPR050312">
    <property type="entry name" value="IolE/XylAMocC-like"/>
</dbReference>
<dbReference type="InterPro" id="IPR036237">
    <property type="entry name" value="Xyl_isomerase-like_sf"/>
</dbReference>
<gene>
    <name evidence="2" type="ORF">D3P05_03565</name>
</gene>
<keyword evidence="3" id="KW-1185">Reference proteome</keyword>
<name>A0A419AAT3_9RHOB</name>
<feature type="domain" description="Xylose isomerase-like TIM barrel" evidence="1">
    <location>
        <begin position="24"/>
        <end position="226"/>
    </location>
</feature>
<comment type="caution">
    <text evidence="2">The sequence shown here is derived from an EMBL/GenBank/DDBJ whole genome shotgun (WGS) entry which is preliminary data.</text>
</comment>
<dbReference type="Pfam" id="PF01261">
    <property type="entry name" value="AP_endonuc_2"/>
    <property type="match status" value="1"/>
</dbReference>
<dbReference type="PANTHER" id="PTHR12110:SF48">
    <property type="entry name" value="BLL3656 PROTEIN"/>
    <property type="match status" value="1"/>
</dbReference>
<evidence type="ECO:0000313" key="2">
    <source>
        <dbReference type="EMBL" id="RJL20239.1"/>
    </source>
</evidence>
<reference evidence="3" key="1">
    <citation type="submission" date="2018-09" db="EMBL/GenBank/DDBJ databases">
        <title>Paracoccus onubensis nov. sp. a moderate halophilic bacterium isolated from Gruta de las Maravillas (Aracena, Spain).</title>
        <authorList>
            <person name="Jurado V."/>
            <person name="Gutierrez-Patricio S."/>
            <person name="Gonzalez-Pimentel J.L."/>
            <person name="Miller A.Z."/>
            <person name="Laiz L."/>
            <person name="Saiz-Jimenez C."/>
        </authorList>
    </citation>
    <scope>NUCLEOTIDE SEQUENCE [LARGE SCALE GENOMIC DNA]</scope>
    <source>
        <strain evidence="3">DSM 26381</strain>
    </source>
</reference>
<dbReference type="SUPFAM" id="SSF51658">
    <property type="entry name" value="Xylose isomerase-like"/>
    <property type="match status" value="1"/>
</dbReference>
<dbReference type="Proteomes" id="UP000283587">
    <property type="component" value="Unassembled WGS sequence"/>
</dbReference>
<sequence length="265" mass="28587">MVERILTLHQLSLRDTDPMALVHTAAATGFPFVTVFLHPPAPQLDIFPRLLPGAPTRAFAQALRADGVQVHNIEALPFSSRTDPADYLQVLDHAAEIGARRTTVLIYDRDLARASDRLSQTCDAAAARGIALSIEFMAFSSLSTVGEAADFVRQNGHANLSLLVDPLHLARTGGSPAQLGPLADTIGALQFCDAMLATPEDAFREAVEDRAIPGEGELPLQALLDATDPGLPLDVEVPMLRLQKQGLDPVARAQLLKRALQHYRL</sequence>
<evidence type="ECO:0000259" key="1">
    <source>
        <dbReference type="Pfam" id="PF01261"/>
    </source>
</evidence>
<proteinExistence type="predicted"/>
<accession>A0A419AAT3</accession>
<evidence type="ECO:0000313" key="3">
    <source>
        <dbReference type="Proteomes" id="UP000283587"/>
    </source>
</evidence>